<gene>
    <name evidence="2" type="ORF">psyc5s11_03930</name>
</gene>
<organism evidence="2 3">
    <name type="scientific">Clostridium gelidum</name>
    <dbReference type="NCBI Taxonomy" id="704125"/>
    <lineage>
        <taxon>Bacteria</taxon>
        <taxon>Bacillati</taxon>
        <taxon>Bacillota</taxon>
        <taxon>Clostridia</taxon>
        <taxon>Eubacteriales</taxon>
        <taxon>Clostridiaceae</taxon>
        <taxon>Clostridium</taxon>
    </lineage>
</organism>
<dbReference type="EMBL" id="AP024849">
    <property type="protein sequence ID" value="BCZ44326.1"/>
    <property type="molecule type" value="Genomic_DNA"/>
</dbReference>
<dbReference type="Proteomes" id="UP000824633">
    <property type="component" value="Chromosome"/>
</dbReference>
<evidence type="ECO:0000256" key="1">
    <source>
        <dbReference type="SAM" id="Phobius"/>
    </source>
</evidence>
<evidence type="ECO:0000313" key="3">
    <source>
        <dbReference type="Proteomes" id="UP000824633"/>
    </source>
</evidence>
<evidence type="ECO:0000313" key="2">
    <source>
        <dbReference type="EMBL" id="BCZ44326.1"/>
    </source>
</evidence>
<reference evidence="3" key="1">
    <citation type="submission" date="2021-07" db="EMBL/GenBank/DDBJ databases">
        <title>Complete genome sequencing of a Clostridium isolate.</title>
        <authorList>
            <person name="Ueki A."/>
            <person name="Tonouchi A."/>
        </authorList>
    </citation>
    <scope>NUCLEOTIDE SEQUENCE [LARGE SCALE GENOMIC DNA]</scope>
    <source>
        <strain evidence="3">C5S11</strain>
    </source>
</reference>
<keyword evidence="3" id="KW-1185">Reference proteome</keyword>
<keyword evidence="1" id="KW-0472">Membrane</keyword>
<sequence>MKDMYDVSIDNNTEIAILISNLLTLHYTYIIIVLIQNIAHLKTRIYLEYGKEYLAEAVNFRL</sequence>
<accession>A0ABN6IUF4</accession>
<keyword evidence="1" id="KW-1133">Transmembrane helix</keyword>
<proteinExistence type="predicted"/>
<feature type="transmembrane region" description="Helical" evidence="1">
    <location>
        <begin position="15"/>
        <end position="35"/>
    </location>
</feature>
<protein>
    <submittedName>
        <fullName evidence="2">Uncharacterized protein</fullName>
    </submittedName>
</protein>
<name>A0ABN6IUF4_9CLOT</name>
<keyword evidence="1" id="KW-0812">Transmembrane</keyword>